<dbReference type="Proteomes" id="UP000183832">
    <property type="component" value="Unassembled WGS sequence"/>
</dbReference>
<proteinExistence type="predicted"/>
<dbReference type="AlphaFoldDB" id="A0A1J1IZ23"/>
<sequence length="88" mass="10326">MCTTLNAKSCLYIQIQVKEMRITTVWSYSVWLSSIFSKPFHVITTLKVYFDLSKTMPEVPSRSKSNESNIFLFSSEINIQFYHHHANM</sequence>
<accession>A0A1J1IZ23</accession>
<protein>
    <submittedName>
        <fullName evidence="1">CLUMA_CG018372, isoform A</fullName>
    </submittedName>
</protein>
<reference evidence="1 2" key="1">
    <citation type="submission" date="2015-04" db="EMBL/GenBank/DDBJ databases">
        <authorList>
            <person name="Syromyatnikov M.Y."/>
            <person name="Popov V.N."/>
        </authorList>
    </citation>
    <scope>NUCLEOTIDE SEQUENCE [LARGE SCALE GENOMIC DNA]</scope>
</reference>
<evidence type="ECO:0000313" key="1">
    <source>
        <dbReference type="EMBL" id="CRL05461.1"/>
    </source>
</evidence>
<gene>
    <name evidence="1" type="ORF">CLUMA_CG018372</name>
</gene>
<name>A0A1J1IZ23_9DIPT</name>
<organism evidence="1 2">
    <name type="scientific">Clunio marinus</name>
    <dbReference type="NCBI Taxonomy" id="568069"/>
    <lineage>
        <taxon>Eukaryota</taxon>
        <taxon>Metazoa</taxon>
        <taxon>Ecdysozoa</taxon>
        <taxon>Arthropoda</taxon>
        <taxon>Hexapoda</taxon>
        <taxon>Insecta</taxon>
        <taxon>Pterygota</taxon>
        <taxon>Neoptera</taxon>
        <taxon>Endopterygota</taxon>
        <taxon>Diptera</taxon>
        <taxon>Nematocera</taxon>
        <taxon>Chironomoidea</taxon>
        <taxon>Chironomidae</taxon>
        <taxon>Clunio</taxon>
    </lineage>
</organism>
<dbReference type="EMBL" id="CVRI01000064">
    <property type="protein sequence ID" value="CRL05461.1"/>
    <property type="molecule type" value="Genomic_DNA"/>
</dbReference>
<keyword evidence="2" id="KW-1185">Reference proteome</keyword>
<evidence type="ECO:0000313" key="2">
    <source>
        <dbReference type="Proteomes" id="UP000183832"/>
    </source>
</evidence>